<dbReference type="STRING" id="909613.UO65_0441"/>
<evidence type="ECO:0000313" key="2">
    <source>
        <dbReference type="Proteomes" id="UP000019277"/>
    </source>
</evidence>
<accession>W7J5H6</accession>
<proteinExistence type="predicted"/>
<dbReference type="AlphaFoldDB" id="W7J5H6"/>
<gene>
    <name evidence="1" type="ORF">UO65_0441</name>
</gene>
<dbReference type="RefSeq" id="WP_052020501.1">
    <property type="nucleotide sequence ID" value="NZ_AYXG01000018.1"/>
</dbReference>
<name>W7J5H6_9PSEU</name>
<dbReference type="Proteomes" id="UP000019277">
    <property type="component" value="Unassembled WGS sequence"/>
</dbReference>
<keyword evidence="2" id="KW-1185">Reference proteome</keyword>
<evidence type="ECO:0008006" key="3">
    <source>
        <dbReference type="Google" id="ProtNLM"/>
    </source>
</evidence>
<accession>A0A8E2X3R8</accession>
<protein>
    <recommendedName>
        <fullName evidence="3">DUF4034 domain-containing protein</fullName>
    </recommendedName>
</protein>
<dbReference type="OrthoDB" id="3284019at2"/>
<dbReference type="eggNOG" id="COG0457">
    <property type="taxonomic scope" value="Bacteria"/>
</dbReference>
<organism evidence="1 2">
    <name type="scientific">Actinokineospora spheciospongiae</name>
    <dbReference type="NCBI Taxonomy" id="909613"/>
    <lineage>
        <taxon>Bacteria</taxon>
        <taxon>Bacillati</taxon>
        <taxon>Actinomycetota</taxon>
        <taxon>Actinomycetes</taxon>
        <taxon>Pseudonocardiales</taxon>
        <taxon>Pseudonocardiaceae</taxon>
        <taxon>Actinokineospora</taxon>
    </lineage>
</organism>
<dbReference type="EMBL" id="AYXG01000018">
    <property type="protein sequence ID" value="EWC64236.1"/>
    <property type="molecule type" value="Genomic_DNA"/>
</dbReference>
<comment type="caution">
    <text evidence="1">The sequence shown here is derived from an EMBL/GenBank/DDBJ whole genome shotgun (WGS) entry which is preliminary data.</text>
</comment>
<reference evidence="1 2" key="1">
    <citation type="journal article" date="2014" name="Genome Announc.">
        <title>Draft Genome Sequence of the Antitrypanosomally Active Sponge-Associated Bacterium Actinokineospora sp. Strain EG49.</title>
        <authorList>
            <person name="Harjes J."/>
            <person name="Ryu T."/>
            <person name="Abdelmohsen U.R."/>
            <person name="Moitinho-Silva L."/>
            <person name="Horn H."/>
            <person name="Ravasi T."/>
            <person name="Hentschel U."/>
        </authorList>
    </citation>
    <scope>NUCLEOTIDE SEQUENCE [LARGE SCALE GENOMIC DNA]</scope>
    <source>
        <strain evidence="1 2">EG49</strain>
    </source>
</reference>
<evidence type="ECO:0000313" key="1">
    <source>
        <dbReference type="EMBL" id="EWC64236.1"/>
    </source>
</evidence>
<sequence>MGLFGRKKAREAVSAIADTLVMDRCWDDMALDAGVDAVRDGHRKAGQALLRECRDYHELRTQRVRALAEAAIGQSTEIRAMIAEGLPPGEAADALLWLGATLITEAWEIRGDGWAHTIRDDRLRLFTARLREARDPLMAAAKLAPADATPWVELQRYARGMQLDPAQRDLVWLEATKRCPTSYPAHCARLQTLALKWGGSHEEMFEFARDTVAKAPPGSPLAAMLPLAHAEYLLKEGDRFIEEGSTWAYVRLHARHFRGPFRDEVLAAESKWGQSNRVRAYDKEAHNLFGWAMLEAGEHERARKHLAFVGNRPSALPWSYGGENAFARALVRLGLD</sequence>